<feature type="region of interest" description="Disordered" evidence="5">
    <location>
        <begin position="45"/>
        <end position="82"/>
    </location>
</feature>
<feature type="compositionally biased region" description="Polar residues" evidence="5">
    <location>
        <begin position="156"/>
        <end position="175"/>
    </location>
</feature>
<dbReference type="Gene3D" id="3.40.50.300">
    <property type="entry name" value="P-loop containing nucleotide triphosphate hydrolases"/>
    <property type="match status" value="1"/>
</dbReference>
<dbReference type="Gene3D" id="2.40.30.10">
    <property type="entry name" value="Translation factors"/>
    <property type="match status" value="2"/>
</dbReference>
<evidence type="ECO:0000313" key="8">
    <source>
        <dbReference type="Proteomes" id="UP001491310"/>
    </source>
</evidence>
<dbReference type="CDD" id="cd04093">
    <property type="entry name" value="HBS1_C_III"/>
    <property type="match status" value="1"/>
</dbReference>
<dbReference type="InterPro" id="IPR000795">
    <property type="entry name" value="T_Tr_GTP-bd_dom"/>
</dbReference>
<dbReference type="PANTHER" id="PTHR23115">
    <property type="entry name" value="TRANSLATION FACTOR"/>
    <property type="match status" value="1"/>
</dbReference>
<evidence type="ECO:0000313" key="7">
    <source>
        <dbReference type="EMBL" id="KAK9915258.1"/>
    </source>
</evidence>
<keyword evidence="3" id="KW-0547">Nucleotide-binding</keyword>
<dbReference type="EMBL" id="JALJOT010000005">
    <property type="protein sequence ID" value="KAK9915258.1"/>
    <property type="molecule type" value="Genomic_DNA"/>
</dbReference>
<comment type="similarity">
    <text evidence="2">Belongs to the TRAFAC class translation factor GTPase superfamily. Classic translation factor GTPase family. EF-Tu/EF-1A subfamily.</text>
</comment>
<dbReference type="PRINTS" id="PR00315">
    <property type="entry name" value="ELONGATNFCT"/>
</dbReference>
<keyword evidence="8" id="KW-1185">Reference proteome</keyword>
<dbReference type="Pfam" id="PF00009">
    <property type="entry name" value="GTP_EFTU"/>
    <property type="match status" value="1"/>
</dbReference>
<dbReference type="InterPro" id="IPR054696">
    <property type="entry name" value="GTP-eEF1A_C"/>
</dbReference>
<dbReference type="SUPFAM" id="SSF50447">
    <property type="entry name" value="Translation proteins"/>
    <property type="match status" value="1"/>
</dbReference>
<feature type="compositionally biased region" description="Acidic residues" evidence="5">
    <location>
        <begin position="19"/>
        <end position="32"/>
    </location>
</feature>
<sequence>MAGKGYNYADDYEDHWYEHDDDYDEDYEEDDPELAEAVRAVEAQKAAAIPTAKAKGSASRSGGAAAQKAGGKGAAAGNSVRGAGLDAGASALAHYLCDPPPTLPSGKPQRGGRKVEQAIPLPQTFPIAPQTSAAAPTKLFNFDQPSPDDRVLAAQSGKSTSSGAQTRGSQQSRTRNMSDRHESRWTDDAVASTSGRPEPDPQLQERRRPLSEYRPVSDLARACEEASAEQDAQVGGKSRLHLVVLGHVDAGKSTLMGRLLHELGHISQKTVHKAQRDAMAAGKGSFAWAWLLDERAEERSRGVTVDVASTFFETPKHLVRLLDAPGHRDFVPNMIAGAAQADAALLLVDGSVGGFEAGFDAGGGMGGGQTREHAQLARSLGIEQLAVVISKLDTCAFSQERFEQVKGALLPFLRTSGFRESQVQWLPAVGPTGQNLTGPPTEPALSSWWRGPSVVAAIDAFRPAARAVGRPLRMPIADVFKGLRSGVAVGGKLEGGALKVGTKVLIHPGGKPASVRSIDMDGQAVPLARAGDTADVMLAGIDSTALAVGAVVCHPDWPVQVAGRLEARIVVLDLPLPILKGRQVSVHVHTAQESGQILRLVSVLNPKTGEVTKARPRALTKGQTAVVEISVARPMCVELYTDYRALGRIALRDGGHTIAVGIIVSLHDLS</sequence>
<reference evidence="7 8" key="1">
    <citation type="journal article" date="2024" name="Nat. Commun.">
        <title>Phylogenomics reveals the evolutionary origins of lichenization in chlorophyte algae.</title>
        <authorList>
            <person name="Puginier C."/>
            <person name="Libourel C."/>
            <person name="Otte J."/>
            <person name="Skaloud P."/>
            <person name="Haon M."/>
            <person name="Grisel S."/>
            <person name="Petersen M."/>
            <person name="Berrin J.G."/>
            <person name="Delaux P.M."/>
            <person name="Dal Grande F."/>
            <person name="Keller J."/>
        </authorList>
    </citation>
    <scope>NUCLEOTIDE SEQUENCE [LARGE SCALE GENOMIC DNA]</scope>
    <source>
        <strain evidence="7 8">SAG 216-7</strain>
    </source>
</reference>
<dbReference type="Pfam" id="PF22594">
    <property type="entry name" value="GTP-eEF1A_C"/>
    <property type="match status" value="1"/>
</dbReference>
<organism evidence="7 8">
    <name type="scientific">Coccomyxa subellipsoidea</name>
    <dbReference type="NCBI Taxonomy" id="248742"/>
    <lineage>
        <taxon>Eukaryota</taxon>
        <taxon>Viridiplantae</taxon>
        <taxon>Chlorophyta</taxon>
        <taxon>core chlorophytes</taxon>
        <taxon>Trebouxiophyceae</taxon>
        <taxon>Trebouxiophyceae incertae sedis</taxon>
        <taxon>Coccomyxaceae</taxon>
        <taxon>Coccomyxa</taxon>
    </lineage>
</organism>
<comment type="caution">
    <text evidence="7">The sequence shown here is derived from an EMBL/GenBank/DDBJ whole genome shotgun (WGS) entry which is preliminary data.</text>
</comment>
<dbReference type="PROSITE" id="PS51722">
    <property type="entry name" value="G_TR_2"/>
    <property type="match status" value="1"/>
</dbReference>
<feature type="compositionally biased region" description="Basic and acidic residues" evidence="5">
    <location>
        <begin position="197"/>
        <end position="211"/>
    </location>
</feature>
<protein>
    <recommendedName>
        <fullName evidence="6">Tr-type G domain-containing protein</fullName>
    </recommendedName>
</protein>
<feature type="domain" description="Tr-type G" evidence="6">
    <location>
        <begin position="237"/>
        <end position="453"/>
    </location>
</feature>
<feature type="region of interest" description="Disordered" evidence="5">
    <location>
        <begin position="1"/>
        <end position="32"/>
    </location>
</feature>
<accession>A0ABR2YU14</accession>
<feature type="region of interest" description="Disordered" evidence="5">
    <location>
        <begin position="94"/>
        <end position="214"/>
    </location>
</feature>
<dbReference type="InterPro" id="IPR009001">
    <property type="entry name" value="Transl_elong_EF1A/Init_IF2_C"/>
</dbReference>
<evidence type="ECO:0000256" key="1">
    <source>
        <dbReference type="ARBA" id="ARBA00003982"/>
    </source>
</evidence>
<dbReference type="SUPFAM" id="SSF52540">
    <property type="entry name" value="P-loop containing nucleoside triphosphate hydrolases"/>
    <property type="match status" value="1"/>
</dbReference>
<evidence type="ECO:0000259" key="6">
    <source>
        <dbReference type="PROSITE" id="PS51722"/>
    </source>
</evidence>
<dbReference type="InterPro" id="IPR009000">
    <property type="entry name" value="Transl_B-barrel_sf"/>
</dbReference>
<comment type="function">
    <text evidence="1">This protein promotes the GTP-dependent binding of aminoacyl-tRNA to the A-site of ribosomes during protein biosynthesis.</text>
</comment>
<dbReference type="InterPro" id="IPR050100">
    <property type="entry name" value="TRAFAC_GTPase_members"/>
</dbReference>
<gene>
    <name evidence="7" type="ORF">WJX75_006777</name>
</gene>
<dbReference type="CDD" id="cd16267">
    <property type="entry name" value="HBS1-like_II"/>
    <property type="match status" value="1"/>
</dbReference>
<name>A0ABR2YU14_9CHLO</name>
<feature type="compositionally biased region" description="Low complexity" evidence="5">
    <location>
        <begin position="45"/>
        <end position="69"/>
    </location>
</feature>
<dbReference type="Proteomes" id="UP001491310">
    <property type="component" value="Unassembled WGS sequence"/>
</dbReference>
<dbReference type="InterPro" id="IPR027417">
    <property type="entry name" value="P-loop_NTPase"/>
</dbReference>
<evidence type="ECO:0000256" key="5">
    <source>
        <dbReference type="SAM" id="MobiDB-lite"/>
    </source>
</evidence>
<keyword evidence="4" id="KW-0342">GTP-binding</keyword>
<feature type="compositionally biased region" description="Basic and acidic residues" evidence="5">
    <location>
        <begin position="176"/>
        <end position="187"/>
    </location>
</feature>
<evidence type="ECO:0000256" key="2">
    <source>
        <dbReference type="ARBA" id="ARBA00007249"/>
    </source>
</evidence>
<evidence type="ECO:0000256" key="3">
    <source>
        <dbReference type="ARBA" id="ARBA00022741"/>
    </source>
</evidence>
<dbReference type="SUPFAM" id="SSF50465">
    <property type="entry name" value="EF-Tu/eEF-1alpha/eIF2-gamma C-terminal domain"/>
    <property type="match status" value="1"/>
</dbReference>
<proteinExistence type="inferred from homology"/>
<evidence type="ECO:0000256" key="4">
    <source>
        <dbReference type="ARBA" id="ARBA00023134"/>
    </source>
</evidence>